<dbReference type="SMART" id="SM00382">
    <property type="entry name" value="AAA"/>
    <property type="match status" value="1"/>
</dbReference>
<gene>
    <name evidence="7" type="ORF">KIH74_25035</name>
</gene>
<comment type="subcellular location">
    <subcellularLocation>
        <location evidence="1">Cell membrane</location>
        <topology evidence="1">Peripheral membrane protein</topology>
    </subcellularLocation>
</comment>
<dbReference type="Pfam" id="PF00005">
    <property type="entry name" value="ABC_tran"/>
    <property type="match status" value="1"/>
</dbReference>
<keyword evidence="4 7" id="KW-0067">ATP-binding</keyword>
<dbReference type="PROSITE" id="PS50893">
    <property type="entry name" value="ABC_TRANSPORTER_2"/>
    <property type="match status" value="1"/>
</dbReference>
<proteinExistence type="predicted"/>
<dbReference type="InterPro" id="IPR027417">
    <property type="entry name" value="P-loop_NTPase"/>
</dbReference>
<name>A0ABS5TMA3_9ACTN</name>
<dbReference type="EMBL" id="JAHBAY010000011">
    <property type="protein sequence ID" value="MBT0772234.1"/>
    <property type="molecule type" value="Genomic_DNA"/>
</dbReference>
<dbReference type="InterPro" id="IPR003593">
    <property type="entry name" value="AAA+_ATPase"/>
</dbReference>
<keyword evidence="8" id="KW-1185">Reference proteome</keyword>
<keyword evidence="5" id="KW-0046">Antibiotic resistance</keyword>
<comment type="caution">
    <text evidence="7">The sequence shown here is derived from an EMBL/GenBank/DDBJ whole genome shotgun (WGS) entry which is preliminary data.</text>
</comment>
<dbReference type="GO" id="GO:0005524">
    <property type="term" value="F:ATP binding"/>
    <property type="evidence" value="ECO:0007669"/>
    <property type="project" value="UniProtKB-KW"/>
</dbReference>
<dbReference type="PANTHER" id="PTHR42711:SF19">
    <property type="entry name" value="DOXORUBICIN RESISTANCE ATP-BINDING PROTEIN DRRA"/>
    <property type="match status" value="1"/>
</dbReference>
<dbReference type="RefSeq" id="WP_214158624.1">
    <property type="nucleotide sequence ID" value="NZ_JAHBAY010000011.1"/>
</dbReference>
<dbReference type="SUPFAM" id="SSF52540">
    <property type="entry name" value="P-loop containing nucleoside triphosphate hydrolases"/>
    <property type="match status" value="1"/>
</dbReference>
<feature type="domain" description="ABC transporter" evidence="6">
    <location>
        <begin position="8"/>
        <end position="240"/>
    </location>
</feature>
<reference evidence="7 8" key="1">
    <citation type="submission" date="2021-05" db="EMBL/GenBank/DDBJ databases">
        <title>Kineosporia and Streptomyces sp. nov. two new marine actinobacteria isolated from Coral.</title>
        <authorList>
            <person name="Buangrab K."/>
            <person name="Sutthacheep M."/>
            <person name="Yeemin T."/>
            <person name="Harunari E."/>
            <person name="Igarashi Y."/>
            <person name="Kanchanasin P."/>
            <person name="Tanasupawat S."/>
            <person name="Phongsopitanun W."/>
        </authorList>
    </citation>
    <scope>NUCLEOTIDE SEQUENCE [LARGE SCALE GENOMIC DNA]</scope>
    <source>
        <strain evidence="7 8">J2-2</strain>
    </source>
</reference>
<evidence type="ECO:0000313" key="8">
    <source>
        <dbReference type="Proteomes" id="UP001197247"/>
    </source>
</evidence>
<keyword evidence="2" id="KW-0813">Transport</keyword>
<organism evidence="7 8">
    <name type="scientific">Kineosporia corallincola</name>
    <dbReference type="NCBI Taxonomy" id="2835133"/>
    <lineage>
        <taxon>Bacteria</taxon>
        <taxon>Bacillati</taxon>
        <taxon>Actinomycetota</taxon>
        <taxon>Actinomycetes</taxon>
        <taxon>Kineosporiales</taxon>
        <taxon>Kineosporiaceae</taxon>
        <taxon>Kineosporia</taxon>
    </lineage>
</organism>
<dbReference type="PANTHER" id="PTHR42711">
    <property type="entry name" value="ABC TRANSPORTER ATP-BINDING PROTEIN"/>
    <property type="match status" value="1"/>
</dbReference>
<evidence type="ECO:0000256" key="4">
    <source>
        <dbReference type="ARBA" id="ARBA00022840"/>
    </source>
</evidence>
<protein>
    <submittedName>
        <fullName evidence="7">ATP-binding cassette domain-containing protein</fullName>
    </submittedName>
</protein>
<dbReference type="InterPro" id="IPR050763">
    <property type="entry name" value="ABC_transporter_ATP-binding"/>
</dbReference>
<evidence type="ECO:0000256" key="1">
    <source>
        <dbReference type="ARBA" id="ARBA00004202"/>
    </source>
</evidence>
<sequence length="253" mass="26834">MERTDVRVEARGVRKTFAGARRPALDGVDLTVRAGRVLALLGANGAGKTTMIRILTTLLAADAGTARVAGYDVATQGGRVRASIGLAGQYAALDEILTGRQNLEMFSKLAGYSRIRARERSGELLAAAGLVEVADRPVAGLSGGLRRRMDLAASLITTPAVLFVDEPTAGLDPQARRDLWGRLRGMADGGVAILLTTQYLEEADALADDVVILKDGSVIARGTPAELKTLVGEPRWVMQQPTLEDVYLKVVGE</sequence>
<evidence type="ECO:0000256" key="5">
    <source>
        <dbReference type="ARBA" id="ARBA00023251"/>
    </source>
</evidence>
<accession>A0ABS5TMA3</accession>
<evidence type="ECO:0000256" key="3">
    <source>
        <dbReference type="ARBA" id="ARBA00022741"/>
    </source>
</evidence>
<dbReference type="Gene3D" id="3.40.50.300">
    <property type="entry name" value="P-loop containing nucleotide triphosphate hydrolases"/>
    <property type="match status" value="1"/>
</dbReference>
<evidence type="ECO:0000256" key="2">
    <source>
        <dbReference type="ARBA" id="ARBA00022448"/>
    </source>
</evidence>
<keyword evidence="3" id="KW-0547">Nucleotide-binding</keyword>
<dbReference type="Proteomes" id="UP001197247">
    <property type="component" value="Unassembled WGS sequence"/>
</dbReference>
<evidence type="ECO:0000313" key="7">
    <source>
        <dbReference type="EMBL" id="MBT0772234.1"/>
    </source>
</evidence>
<dbReference type="InterPro" id="IPR003439">
    <property type="entry name" value="ABC_transporter-like_ATP-bd"/>
</dbReference>
<evidence type="ECO:0000259" key="6">
    <source>
        <dbReference type="PROSITE" id="PS50893"/>
    </source>
</evidence>